<accession>A0A645GAV5</accession>
<name>A0A645GAV5_9ZZZZ</name>
<dbReference type="EMBL" id="VSSQ01068883">
    <property type="protein sequence ID" value="MPN21013.1"/>
    <property type="molecule type" value="Genomic_DNA"/>
</dbReference>
<reference evidence="1" key="1">
    <citation type="submission" date="2019-08" db="EMBL/GenBank/DDBJ databases">
        <authorList>
            <person name="Kucharzyk K."/>
            <person name="Murdoch R.W."/>
            <person name="Higgins S."/>
            <person name="Loffler F."/>
        </authorList>
    </citation>
    <scope>NUCLEOTIDE SEQUENCE</scope>
</reference>
<dbReference type="InterPro" id="IPR002933">
    <property type="entry name" value="Peptidase_M20"/>
</dbReference>
<dbReference type="GO" id="GO:0016787">
    <property type="term" value="F:hydrolase activity"/>
    <property type="evidence" value="ECO:0007669"/>
    <property type="project" value="InterPro"/>
</dbReference>
<protein>
    <submittedName>
        <fullName evidence="1">Uncharacterized protein</fullName>
    </submittedName>
</protein>
<dbReference type="Pfam" id="PF01546">
    <property type="entry name" value="Peptidase_M20"/>
    <property type="match status" value="1"/>
</dbReference>
<comment type="caution">
    <text evidence="1">The sequence shown here is derived from an EMBL/GenBank/DDBJ whole genome shotgun (WGS) entry which is preliminary data.</text>
</comment>
<dbReference type="AlphaFoldDB" id="A0A645GAV5"/>
<organism evidence="1">
    <name type="scientific">bioreactor metagenome</name>
    <dbReference type="NCBI Taxonomy" id="1076179"/>
    <lineage>
        <taxon>unclassified sequences</taxon>
        <taxon>metagenomes</taxon>
        <taxon>ecological metagenomes</taxon>
    </lineage>
</organism>
<evidence type="ECO:0000313" key="1">
    <source>
        <dbReference type="EMBL" id="MPN21013.1"/>
    </source>
</evidence>
<dbReference type="Gene3D" id="3.40.630.10">
    <property type="entry name" value="Zn peptidases"/>
    <property type="match status" value="1"/>
</dbReference>
<gene>
    <name evidence="1" type="ORF">SDC9_168392</name>
</gene>
<sequence>MRAACAEHGLTLTVEEGVDGFCMSSDHPVVTAMTAIANELTGENRVPFLMKGATYCRVIPNAIPFGPEMDNSAPAFPIGRGGIHQPDESFSIKEMLNATKIYVAALLELDAML</sequence>
<proteinExistence type="predicted"/>
<dbReference type="SUPFAM" id="SSF53187">
    <property type="entry name" value="Zn-dependent exopeptidases"/>
    <property type="match status" value="1"/>
</dbReference>